<reference evidence="5 6" key="1">
    <citation type="submission" date="2019-03" db="EMBL/GenBank/DDBJ databases">
        <title>Draft genome sequences of novel Actinobacteria.</title>
        <authorList>
            <person name="Sahin N."/>
            <person name="Ay H."/>
            <person name="Saygin H."/>
        </authorList>
    </citation>
    <scope>NUCLEOTIDE SEQUENCE [LARGE SCALE GENOMIC DNA]</scope>
    <source>
        <strain evidence="5 6">DSM 41900</strain>
    </source>
</reference>
<dbReference type="Gene3D" id="3.40.630.190">
    <property type="entry name" value="LCP protein"/>
    <property type="match status" value="1"/>
</dbReference>
<name>A0A4R4T421_9ACTN</name>
<dbReference type="AlphaFoldDB" id="A0A4R4T421"/>
<comment type="similarity">
    <text evidence="1">Belongs to the LytR/CpsA/Psr (LCP) family.</text>
</comment>
<evidence type="ECO:0000259" key="4">
    <source>
        <dbReference type="Pfam" id="PF13399"/>
    </source>
</evidence>
<protein>
    <submittedName>
        <fullName evidence="5">LytR family transcriptional regulator</fullName>
    </submittedName>
</protein>
<feature type="transmembrane region" description="Helical" evidence="2">
    <location>
        <begin position="21"/>
        <end position="45"/>
    </location>
</feature>
<keyword evidence="2" id="KW-0812">Transmembrane</keyword>
<dbReference type="Proteomes" id="UP000295345">
    <property type="component" value="Unassembled WGS sequence"/>
</dbReference>
<dbReference type="Gene3D" id="3.30.70.2390">
    <property type="match status" value="1"/>
</dbReference>
<feature type="domain" description="Cell envelope-related transcriptional attenuator" evidence="3">
    <location>
        <begin position="97"/>
        <end position="260"/>
    </location>
</feature>
<evidence type="ECO:0000256" key="1">
    <source>
        <dbReference type="ARBA" id="ARBA00006068"/>
    </source>
</evidence>
<dbReference type="EMBL" id="SMKI01000278">
    <property type="protein sequence ID" value="TDC71507.1"/>
    <property type="molecule type" value="Genomic_DNA"/>
</dbReference>
<keyword evidence="2" id="KW-0472">Membrane</keyword>
<dbReference type="RefSeq" id="WP_132820098.1">
    <property type="nucleotide sequence ID" value="NZ_SMKI01000278.1"/>
</dbReference>
<dbReference type="PANTHER" id="PTHR33392:SF6">
    <property type="entry name" value="POLYISOPRENYL-TEICHOIC ACID--PEPTIDOGLYCAN TEICHOIC ACID TRANSFERASE TAGU"/>
    <property type="match status" value="1"/>
</dbReference>
<dbReference type="InterPro" id="IPR027381">
    <property type="entry name" value="LytR/CpsA/Psr_C"/>
</dbReference>
<dbReference type="OrthoDB" id="9782542at2"/>
<dbReference type="PANTHER" id="PTHR33392">
    <property type="entry name" value="POLYISOPRENYL-TEICHOIC ACID--PEPTIDOGLYCAN TEICHOIC ACID TRANSFERASE TAGU"/>
    <property type="match status" value="1"/>
</dbReference>
<gene>
    <name evidence="5" type="ORF">E1283_23370</name>
</gene>
<feature type="domain" description="LytR/CpsA/Psr regulator C-terminal" evidence="4">
    <location>
        <begin position="367"/>
        <end position="453"/>
    </location>
</feature>
<keyword evidence="6" id="KW-1185">Reference proteome</keyword>
<evidence type="ECO:0000313" key="6">
    <source>
        <dbReference type="Proteomes" id="UP000295345"/>
    </source>
</evidence>
<accession>A0A4R4T421</accession>
<dbReference type="NCBIfam" id="TIGR00350">
    <property type="entry name" value="lytR_cpsA_psr"/>
    <property type="match status" value="1"/>
</dbReference>
<sequence length="459" mass="48707">MAGTHRSRRAKSAPPSRGRRILLWTAVGLAVLVLAATGALGWIYYQLNGNIQAAEIEDRLGDDRPEDLSPDAMTMLVAGSDTREGTDGSYGDTEGMRSDTMMIVHIAANREWATVVSIPRDSWVSIPACDLGDGTESEPHHGKVNESFAIGGMSGDVGGAAACTIRTLEQNTGLRIDNFVSLDFLGFKEMVDALGGVDVCLDEPIQDDKAHVDLPAGCQTLDGEDALGFVRVRYSVGDGSDIGRIERQQEFMRSLAEKAQSKLTDPTALYGFLDAVTSSLTTDPELAGLRPLYDLAEDLQRVPEENLSFITVPNYPRELDVPEDTANVVWEYPRASLLFDSLARDERLTEEELEAAAEELPSLRPSDVQVQVLNGTGVTGQAGEVADRLASAGFTVVGTGNAAAGEVAHTVVGYPEGLAEQAELLAARVPGATTEADDSGPPGALVLTVGTDYTGVQGG</sequence>
<keyword evidence="2" id="KW-1133">Transmembrane helix</keyword>
<dbReference type="Pfam" id="PF03816">
    <property type="entry name" value="LytR_cpsA_psr"/>
    <property type="match status" value="1"/>
</dbReference>
<comment type="caution">
    <text evidence="5">The sequence shown here is derived from an EMBL/GenBank/DDBJ whole genome shotgun (WGS) entry which is preliminary data.</text>
</comment>
<evidence type="ECO:0000313" key="5">
    <source>
        <dbReference type="EMBL" id="TDC71507.1"/>
    </source>
</evidence>
<organism evidence="5 6">
    <name type="scientific">Streptomyces hainanensis</name>
    <dbReference type="NCBI Taxonomy" id="402648"/>
    <lineage>
        <taxon>Bacteria</taxon>
        <taxon>Bacillati</taxon>
        <taxon>Actinomycetota</taxon>
        <taxon>Actinomycetes</taxon>
        <taxon>Kitasatosporales</taxon>
        <taxon>Streptomycetaceae</taxon>
        <taxon>Streptomyces</taxon>
    </lineage>
</organism>
<evidence type="ECO:0000259" key="3">
    <source>
        <dbReference type="Pfam" id="PF03816"/>
    </source>
</evidence>
<dbReference type="Pfam" id="PF13399">
    <property type="entry name" value="LytR_C"/>
    <property type="match status" value="1"/>
</dbReference>
<proteinExistence type="inferred from homology"/>
<dbReference type="InterPro" id="IPR050922">
    <property type="entry name" value="LytR/CpsA/Psr_CW_biosynth"/>
</dbReference>
<dbReference type="InterPro" id="IPR004474">
    <property type="entry name" value="LytR_CpsA_psr"/>
</dbReference>
<evidence type="ECO:0000256" key="2">
    <source>
        <dbReference type="SAM" id="Phobius"/>
    </source>
</evidence>